<gene>
    <name evidence="2" type="ORF">V0288_23995</name>
</gene>
<protein>
    <submittedName>
        <fullName evidence="2">Acyl-CoA dehydrogenase family protein</fullName>
        <ecNumber evidence="2">1.-.-.-</ecNumber>
    </submittedName>
</protein>
<proteinExistence type="predicted"/>
<dbReference type="EC" id="1.-.-.-" evidence="2"/>
<feature type="domain" description="Acyl-CoA dehydrogenase/oxidase N-terminal" evidence="1">
    <location>
        <begin position="7"/>
        <end position="112"/>
    </location>
</feature>
<keyword evidence="3" id="KW-1185">Reference proteome</keyword>
<dbReference type="EMBL" id="JBAFSM010000081">
    <property type="protein sequence ID" value="MEG3440213.1"/>
    <property type="molecule type" value="Genomic_DNA"/>
</dbReference>
<evidence type="ECO:0000259" key="1">
    <source>
        <dbReference type="Pfam" id="PF02771"/>
    </source>
</evidence>
<organism evidence="2 3">
    <name type="scientific">Pannus brasiliensis CCIBt3594</name>
    <dbReference type="NCBI Taxonomy" id="1427578"/>
    <lineage>
        <taxon>Bacteria</taxon>
        <taxon>Bacillati</taxon>
        <taxon>Cyanobacteriota</taxon>
        <taxon>Cyanophyceae</taxon>
        <taxon>Oscillatoriophycideae</taxon>
        <taxon>Chroococcales</taxon>
        <taxon>Microcystaceae</taxon>
        <taxon>Pannus</taxon>
    </lineage>
</organism>
<dbReference type="InterPro" id="IPR037069">
    <property type="entry name" value="AcylCoA_DH/ox_N_sf"/>
</dbReference>
<dbReference type="RefSeq" id="WP_332867683.1">
    <property type="nucleotide sequence ID" value="NZ_JBAFSM010000081.1"/>
</dbReference>
<dbReference type="PANTHER" id="PTHR43884:SF12">
    <property type="entry name" value="ISOVALERYL-COA DEHYDROGENASE, MITOCHONDRIAL-RELATED"/>
    <property type="match status" value="1"/>
</dbReference>
<dbReference type="Gene3D" id="2.40.110.10">
    <property type="entry name" value="Butyryl-CoA Dehydrogenase, subunit A, domain 2"/>
    <property type="match status" value="1"/>
</dbReference>
<dbReference type="Gene3D" id="1.10.540.10">
    <property type="entry name" value="Acyl-CoA dehydrogenase/oxidase, N-terminal domain"/>
    <property type="match status" value="1"/>
</dbReference>
<name>A0AAW9R158_9CHRO</name>
<dbReference type="Proteomes" id="UP001328733">
    <property type="component" value="Unassembled WGS sequence"/>
</dbReference>
<dbReference type="InterPro" id="IPR009100">
    <property type="entry name" value="AcylCoA_DH/oxidase_NM_dom_sf"/>
</dbReference>
<dbReference type="InterPro" id="IPR046373">
    <property type="entry name" value="Acyl-CoA_Oxase/DH_mid-dom_sf"/>
</dbReference>
<keyword evidence="2" id="KW-0560">Oxidoreductase</keyword>
<dbReference type="PANTHER" id="PTHR43884">
    <property type="entry name" value="ACYL-COA DEHYDROGENASE"/>
    <property type="match status" value="1"/>
</dbReference>
<dbReference type="SUPFAM" id="SSF56645">
    <property type="entry name" value="Acyl-CoA dehydrogenase NM domain-like"/>
    <property type="match status" value="1"/>
</dbReference>
<dbReference type="AlphaFoldDB" id="A0AAW9R158"/>
<evidence type="ECO:0000313" key="3">
    <source>
        <dbReference type="Proteomes" id="UP001328733"/>
    </source>
</evidence>
<reference evidence="2 3" key="1">
    <citation type="submission" date="2024-01" db="EMBL/GenBank/DDBJ databases">
        <title>Genomic insights into the taxonomy and metabolism of the cyanobacterium Pannus brasiliensis CCIBt3594.</title>
        <authorList>
            <person name="Machado M."/>
            <person name="Botero N.B."/>
            <person name="Andreote A.P.D."/>
            <person name="Feitosa A.M.T."/>
            <person name="Popin R."/>
            <person name="Sivonen K."/>
            <person name="Fiore M.F."/>
        </authorList>
    </citation>
    <scope>NUCLEOTIDE SEQUENCE [LARGE SCALE GENOMIC DNA]</scope>
    <source>
        <strain evidence="2 3">CCIBt3594</strain>
    </source>
</reference>
<dbReference type="InterPro" id="IPR013786">
    <property type="entry name" value="AcylCoA_DH/ox_N"/>
</dbReference>
<evidence type="ECO:0000313" key="2">
    <source>
        <dbReference type="EMBL" id="MEG3440213.1"/>
    </source>
</evidence>
<sequence>MTGSSALLTIARDYFENIVAPAAGEIDRSPVALREALRGMGDRSLLALKVPEKWGGNPLDAGDFPEFQILAARYSGALAFLQTQHQSAGGFLAAGHNEMLQRAYLPYLARGEKLVGVGFSQLRRSGEPPLRAFPVTGGYQLTGEVPWITGRGFFEAFIIGATLPDGRALYGLVPLADDAGIRFGEPMQLIALGVTNTVKATLNRYFLAEERVVKIESAAAIHENDRHNVLHHGFYSIGCALAGLDVLREVYRQKRTESIANALERLEEDVNLCRQKMRDASEASFEEKLFLRGRAIELAGLCARAAVIASGGAANSIDHPAGRVYREALMFSVSGQTLAVMEAGLERLLSRDGRCYT</sequence>
<dbReference type="GO" id="GO:0003995">
    <property type="term" value="F:acyl-CoA dehydrogenase activity"/>
    <property type="evidence" value="ECO:0007669"/>
    <property type="project" value="TreeGrafter"/>
</dbReference>
<accession>A0AAW9R158</accession>
<dbReference type="Pfam" id="PF02771">
    <property type="entry name" value="Acyl-CoA_dh_N"/>
    <property type="match status" value="1"/>
</dbReference>
<comment type="caution">
    <text evidence="2">The sequence shown here is derived from an EMBL/GenBank/DDBJ whole genome shotgun (WGS) entry which is preliminary data.</text>
</comment>
<dbReference type="GO" id="GO:0050660">
    <property type="term" value="F:flavin adenine dinucleotide binding"/>
    <property type="evidence" value="ECO:0007669"/>
    <property type="project" value="InterPro"/>
</dbReference>